<dbReference type="EMBL" id="GDJX01020546">
    <property type="protein sequence ID" value="JAT47390.1"/>
    <property type="molecule type" value="Transcribed_RNA"/>
</dbReference>
<name>A0A1D1XYJ0_9ARAE</name>
<proteinExistence type="predicted"/>
<evidence type="ECO:0000313" key="2">
    <source>
        <dbReference type="EMBL" id="JAT47390.1"/>
    </source>
</evidence>
<feature type="compositionally biased region" description="Basic residues" evidence="1">
    <location>
        <begin position="430"/>
        <end position="446"/>
    </location>
</feature>
<accession>A0A1D1XYJ0</accession>
<feature type="compositionally biased region" description="Polar residues" evidence="1">
    <location>
        <begin position="411"/>
        <end position="428"/>
    </location>
</feature>
<dbReference type="PANTHER" id="PTHR36707:SF1">
    <property type="entry name" value="T20M3.17 PROTEIN"/>
    <property type="match status" value="1"/>
</dbReference>
<reference evidence="2" key="1">
    <citation type="submission" date="2015-07" db="EMBL/GenBank/DDBJ databases">
        <title>Transcriptome Assembly of Anthurium amnicola.</title>
        <authorList>
            <person name="Suzuki J."/>
        </authorList>
    </citation>
    <scope>NUCLEOTIDE SEQUENCE</scope>
</reference>
<sequence>MDQTVMNDSCSQFKMASLEIPLELNNSSRSNISTYSSGDHEMGTSHKEGERTVLSDAEDVDIEIHLPCIEGFSDDNECMWLSSGSASTSFLSSDDLQSLDIFEIDFYDALLHVQSPTMLPVSRAHGFFLGVGNRSSIIDGPVEDFMEASPAPVNMEDAEDLNDSGNKVTDSFNGSMVSVVPLSGRSYCDDSSLHSNGCWPLVGMNDDPSPSQDQDFDRTDIWVSSLDLESEEAEWGKDGSDVLDPDFPSPSYRILRNIRIRSSNLSRNPSSKQLLDAQASVASPSSIFDLSFKRVSGIKSPRKDSDADEPLFWPFDWKSYWRPEFEGNYLGISPRASLLKIKRPIGRHAPKSVQFRLQNRTGSLLHRENIEPGYRGRILISSRSARSAPAGHKARDSNNPVSHASKVPSKLSRTTGSSPDKSESNISKNGGKRHPQLNSVKRKRGRNEKSSSVQYLLELEAGEFQIYLAGGIPIETLVGLDEFDGQEGIGKMRRAT</sequence>
<organism evidence="2">
    <name type="scientific">Anthurium amnicola</name>
    <dbReference type="NCBI Taxonomy" id="1678845"/>
    <lineage>
        <taxon>Eukaryota</taxon>
        <taxon>Viridiplantae</taxon>
        <taxon>Streptophyta</taxon>
        <taxon>Embryophyta</taxon>
        <taxon>Tracheophyta</taxon>
        <taxon>Spermatophyta</taxon>
        <taxon>Magnoliopsida</taxon>
        <taxon>Liliopsida</taxon>
        <taxon>Araceae</taxon>
        <taxon>Pothoideae</taxon>
        <taxon>Potheae</taxon>
        <taxon>Anthurium</taxon>
    </lineage>
</organism>
<dbReference type="AlphaFoldDB" id="A0A1D1XYJ0"/>
<protein>
    <submittedName>
        <fullName evidence="2">Chalcone--flavonone isomerase</fullName>
    </submittedName>
</protein>
<gene>
    <name evidence="2" type="primary">CHI_17</name>
    <name evidence="2" type="ORF">g.33958</name>
</gene>
<evidence type="ECO:0000256" key="1">
    <source>
        <dbReference type="SAM" id="MobiDB-lite"/>
    </source>
</evidence>
<dbReference type="GO" id="GO:0016853">
    <property type="term" value="F:isomerase activity"/>
    <property type="evidence" value="ECO:0007669"/>
    <property type="project" value="UniProtKB-KW"/>
</dbReference>
<keyword evidence="2" id="KW-0413">Isomerase</keyword>
<feature type="region of interest" description="Disordered" evidence="1">
    <location>
        <begin position="382"/>
        <end position="449"/>
    </location>
</feature>
<dbReference type="PANTHER" id="PTHR36707">
    <property type="entry name" value="T20M3.17 PROTEIN"/>
    <property type="match status" value="1"/>
</dbReference>